<keyword evidence="1" id="KW-1133">Transmembrane helix</keyword>
<feature type="transmembrane region" description="Helical" evidence="1">
    <location>
        <begin position="32"/>
        <end position="55"/>
    </location>
</feature>
<reference evidence="2 3" key="1">
    <citation type="journal article" date="2016" name="Front. Microbiol.">
        <title>Comprehensive Phylogenetic Analysis of Bovine Non-aureus Staphylococci Species Based on Whole-Genome Sequencing.</title>
        <authorList>
            <person name="Naushad S."/>
            <person name="Barkema H.W."/>
            <person name="Luby C."/>
            <person name="Condas L.A."/>
            <person name="Nobrega D.B."/>
            <person name="Carson D.A."/>
            <person name="De Buck J."/>
        </authorList>
    </citation>
    <scope>NUCLEOTIDE SEQUENCE [LARGE SCALE GENOMIC DNA]</scope>
    <source>
        <strain evidence="2 3">SNUC 2204</strain>
    </source>
</reference>
<evidence type="ECO:0000313" key="3">
    <source>
        <dbReference type="Proteomes" id="UP000241209"/>
    </source>
</evidence>
<name>A0A2T4PQZ9_9STAP</name>
<evidence type="ECO:0000256" key="1">
    <source>
        <dbReference type="SAM" id="Phobius"/>
    </source>
</evidence>
<protein>
    <submittedName>
        <fullName evidence="2">Uncharacterized protein</fullName>
    </submittedName>
</protein>
<keyword evidence="1" id="KW-0472">Membrane</keyword>
<sequence length="133" mass="15693">MPFIVKHSTLLRVLSLLIFVVVGLNLQITDDFVIHFAVFIFIFVFGLFQVLISIIENHYYAINYRKFIHNTIYRIIHFLVLIFVAYIVFFMTSLYTNQFVVVSLFIFAVLTGMYIDHRDDKNTHPKTKGVHNE</sequence>
<dbReference type="Proteomes" id="UP000241209">
    <property type="component" value="Unassembled WGS sequence"/>
</dbReference>
<dbReference type="STRING" id="1167632.GCA_000286335_02339"/>
<gene>
    <name evidence="2" type="ORF">BU072_11795</name>
</gene>
<dbReference type="EMBL" id="PZFK01000030">
    <property type="protein sequence ID" value="PTI28352.1"/>
    <property type="molecule type" value="Genomic_DNA"/>
</dbReference>
<comment type="caution">
    <text evidence="2">The sequence shown here is derived from an EMBL/GenBank/DDBJ whole genome shotgun (WGS) entry which is preliminary data.</text>
</comment>
<organism evidence="2 3">
    <name type="scientific">Mammaliicoccus vitulinus</name>
    <dbReference type="NCBI Taxonomy" id="71237"/>
    <lineage>
        <taxon>Bacteria</taxon>
        <taxon>Bacillati</taxon>
        <taxon>Bacillota</taxon>
        <taxon>Bacilli</taxon>
        <taxon>Bacillales</taxon>
        <taxon>Staphylococcaceae</taxon>
        <taxon>Mammaliicoccus</taxon>
    </lineage>
</organism>
<feature type="transmembrane region" description="Helical" evidence="1">
    <location>
        <begin position="95"/>
        <end position="115"/>
    </location>
</feature>
<dbReference type="RefSeq" id="WP_107557302.1">
    <property type="nucleotide sequence ID" value="NZ_CANQVP010000020.1"/>
</dbReference>
<dbReference type="AlphaFoldDB" id="A0A2T4PQZ9"/>
<feature type="transmembrane region" description="Helical" evidence="1">
    <location>
        <begin position="67"/>
        <end position="89"/>
    </location>
</feature>
<accession>A0A2T4PQZ9</accession>
<keyword evidence="1" id="KW-0812">Transmembrane</keyword>
<proteinExistence type="predicted"/>
<feature type="transmembrane region" description="Helical" evidence="1">
    <location>
        <begin position="9"/>
        <end position="26"/>
    </location>
</feature>
<evidence type="ECO:0000313" key="2">
    <source>
        <dbReference type="EMBL" id="PTI28352.1"/>
    </source>
</evidence>